<name>D6TU31_KTERA</name>
<accession>D6TU31</accession>
<reference evidence="1 2" key="1">
    <citation type="journal article" date="2011" name="Stand. Genomic Sci.">
        <title>Non-contiguous finished genome sequence and contextual data of the filamentous soil bacterium Ktedonobacter racemifer type strain (SOSP1-21).</title>
        <authorList>
            <person name="Chang Y.J."/>
            <person name="Land M."/>
            <person name="Hauser L."/>
            <person name="Chertkov O."/>
            <person name="Del Rio T.G."/>
            <person name="Nolan M."/>
            <person name="Copeland A."/>
            <person name="Tice H."/>
            <person name="Cheng J.F."/>
            <person name="Lucas S."/>
            <person name="Han C."/>
            <person name="Goodwin L."/>
            <person name="Pitluck S."/>
            <person name="Ivanova N."/>
            <person name="Ovchinikova G."/>
            <person name="Pati A."/>
            <person name="Chen A."/>
            <person name="Palaniappan K."/>
            <person name="Mavromatis K."/>
            <person name="Liolios K."/>
            <person name="Brettin T."/>
            <person name="Fiebig A."/>
            <person name="Rohde M."/>
            <person name="Abt B."/>
            <person name="Goker M."/>
            <person name="Detter J.C."/>
            <person name="Woyke T."/>
            <person name="Bristow J."/>
            <person name="Eisen J.A."/>
            <person name="Markowitz V."/>
            <person name="Hugenholtz P."/>
            <person name="Kyrpides N.C."/>
            <person name="Klenk H.P."/>
            <person name="Lapidus A."/>
        </authorList>
    </citation>
    <scope>NUCLEOTIDE SEQUENCE [LARGE SCALE GENOMIC DNA]</scope>
    <source>
        <strain evidence="2">DSM 44963</strain>
    </source>
</reference>
<dbReference type="STRING" id="485913.Krac_4936"/>
<protein>
    <submittedName>
        <fullName evidence="1">Uncharacterized protein</fullName>
    </submittedName>
</protein>
<dbReference type="EMBL" id="ADVG01000003">
    <property type="protein sequence ID" value="EFH83932.1"/>
    <property type="molecule type" value="Genomic_DNA"/>
</dbReference>
<sequence>MGMEAWADAHASMPIRFILERHRREESCTKKSLQCIDMPIRMLYSKNSYTGVARINACQL</sequence>
<dbReference type="AlphaFoldDB" id="D6TU31"/>
<evidence type="ECO:0000313" key="2">
    <source>
        <dbReference type="Proteomes" id="UP000004508"/>
    </source>
</evidence>
<dbReference type="InParanoid" id="D6TU31"/>
<organism evidence="1 2">
    <name type="scientific">Ktedonobacter racemifer DSM 44963</name>
    <dbReference type="NCBI Taxonomy" id="485913"/>
    <lineage>
        <taxon>Bacteria</taxon>
        <taxon>Bacillati</taxon>
        <taxon>Chloroflexota</taxon>
        <taxon>Ktedonobacteria</taxon>
        <taxon>Ktedonobacterales</taxon>
        <taxon>Ktedonobacteraceae</taxon>
        <taxon>Ktedonobacter</taxon>
    </lineage>
</organism>
<proteinExistence type="predicted"/>
<keyword evidence="2" id="KW-1185">Reference proteome</keyword>
<comment type="caution">
    <text evidence="1">The sequence shown here is derived from an EMBL/GenBank/DDBJ whole genome shotgun (WGS) entry which is preliminary data.</text>
</comment>
<gene>
    <name evidence="1" type="ORF">Krac_4936</name>
</gene>
<dbReference type="Proteomes" id="UP000004508">
    <property type="component" value="Unassembled WGS sequence"/>
</dbReference>
<evidence type="ECO:0000313" key="1">
    <source>
        <dbReference type="EMBL" id="EFH83932.1"/>
    </source>
</evidence>